<gene>
    <name evidence="6" type="ORF">ACFPN9_07165</name>
</gene>
<organism evidence="6 7">
    <name type="scientific">Bosea massiliensis</name>
    <dbReference type="NCBI Taxonomy" id="151419"/>
    <lineage>
        <taxon>Bacteria</taxon>
        <taxon>Pseudomonadati</taxon>
        <taxon>Pseudomonadota</taxon>
        <taxon>Alphaproteobacteria</taxon>
        <taxon>Hyphomicrobiales</taxon>
        <taxon>Boseaceae</taxon>
        <taxon>Bosea</taxon>
    </lineage>
</organism>
<dbReference type="InterPro" id="IPR012318">
    <property type="entry name" value="HTH_CRP"/>
</dbReference>
<dbReference type="PROSITE" id="PS50042">
    <property type="entry name" value="CNMP_BINDING_3"/>
    <property type="match status" value="1"/>
</dbReference>
<evidence type="ECO:0000313" key="6">
    <source>
        <dbReference type="EMBL" id="MFC5505034.1"/>
    </source>
</evidence>
<reference evidence="7" key="1">
    <citation type="journal article" date="2019" name="Int. J. Syst. Evol. Microbiol.">
        <title>The Global Catalogue of Microorganisms (GCM) 10K type strain sequencing project: providing services to taxonomists for standard genome sequencing and annotation.</title>
        <authorList>
            <consortium name="The Broad Institute Genomics Platform"/>
            <consortium name="The Broad Institute Genome Sequencing Center for Infectious Disease"/>
            <person name="Wu L."/>
            <person name="Ma J."/>
        </authorList>
    </citation>
    <scope>NUCLEOTIDE SEQUENCE [LARGE SCALE GENOMIC DNA]</scope>
    <source>
        <strain evidence="7">CCUG 43117</strain>
    </source>
</reference>
<dbReference type="SMART" id="SM00100">
    <property type="entry name" value="cNMP"/>
    <property type="match status" value="1"/>
</dbReference>
<dbReference type="PROSITE" id="PS51063">
    <property type="entry name" value="HTH_CRP_2"/>
    <property type="match status" value="1"/>
</dbReference>
<dbReference type="Pfam" id="PF00027">
    <property type="entry name" value="cNMP_binding"/>
    <property type="match status" value="1"/>
</dbReference>
<dbReference type="InterPro" id="IPR050397">
    <property type="entry name" value="Env_Response_Regulators"/>
</dbReference>
<comment type="caution">
    <text evidence="6">The sequence shown here is derived from an EMBL/GenBank/DDBJ whole genome shotgun (WGS) entry which is preliminary data.</text>
</comment>
<dbReference type="InterPro" id="IPR000595">
    <property type="entry name" value="cNMP-bd_dom"/>
</dbReference>
<keyword evidence="7" id="KW-1185">Reference proteome</keyword>
<dbReference type="InterPro" id="IPR036388">
    <property type="entry name" value="WH-like_DNA-bd_sf"/>
</dbReference>
<dbReference type="SUPFAM" id="SSF46785">
    <property type="entry name" value="Winged helix' DNA-binding domain"/>
    <property type="match status" value="1"/>
</dbReference>
<accession>A0ABW0NXC5</accession>
<protein>
    <submittedName>
        <fullName evidence="6">Cyclic nucleotide-binding domain-containing protein</fullName>
    </submittedName>
</protein>
<keyword evidence="3" id="KW-0804">Transcription</keyword>
<feature type="domain" description="Cyclic nucleotide-binding" evidence="4">
    <location>
        <begin position="34"/>
        <end position="153"/>
    </location>
</feature>
<dbReference type="SUPFAM" id="SSF51206">
    <property type="entry name" value="cAMP-binding domain-like"/>
    <property type="match status" value="1"/>
</dbReference>
<dbReference type="Proteomes" id="UP001596060">
    <property type="component" value="Unassembled WGS sequence"/>
</dbReference>
<dbReference type="InterPro" id="IPR014710">
    <property type="entry name" value="RmlC-like_jellyroll"/>
</dbReference>
<dbReference type="PANTHER" id="PTHR24567:SF74">
    <property type="entry name" value="HTH-TYPE TRANSCRIPTIONAL REGULATOR ARCR"/>
    <property type="match status" value="1"/>
</dbReference>
<dbReference type="CDD" id="cd00038">
    <property type="entry name" value="CAP_ED"/>
    <property type="match status" value="1"/>
</dbReference>
<keyword evidence="1" id="KW-0805">Transcription regulation</keyword>
<name>A0ABW0NXC5_9HYPH</name>
<dbReference type="PANTHER" id="PTHR24567">
    <property type="entry name" value="CRP FAMILY TRANSCRIPTIONAL REGULATORY PROTEIN"/>
    <property type="match status" value="1"/>
</dbReference>
<dbReference type="EMBL" id="JBHSLU010000011">
    <property type="protein sequence ID" value="MFC5505034.1"/>
    <property type="molecule type" value="Genomic_DNA"/>
</dbReference>
<dbReference type="RefSeq" id="WP_377816102.1">
    <property type="nucleotide sequence ID" value="NZ_JBHSLU010000011.1"/>
</dbReference>
<dbReference type="InterPro" id="IPR036390">
    <property type="entry name" value="WH_DNA-bd_sf"/>
</dbReference>
<feature type="domain" description="HTH crp-type" evidence="5">
    <location>
        <begin position="167"/>
        <end position="235"/>
    </location>
</feature>
<evidence type="ECO:0000256" key="3">
    <source>
        <dbReference type="ARBA" id="ARBA00023163"/>
    </source>
</evidence>
<dbReference type="InterPro" id="IPR018490">
    <property type="entry name" value="cNMP-bd_dom_sf"/>
</dbReference>
<evidence type="ECO:0000259" key="5">
    <source>
        <dbReference type="PROSITE" id="PS51063"/>
    </source>
</evidence>
<dbReference type="Gene3D" id="2.60.120.10">
    <property type="entry name" value="Jelly Rolls"/>
    <property type="match status" value="1"/>
</dbReference>
<dbReference type="Pfam" id="PF13545">
    <property type="entry name" value="HTH_Crp_2"/>
    <property type="match status" value="1"/>
</dbReference>
<evidence type="ECO:0000256" key="1">
    <source>
        <dbReference type="ARBA" id="ARBA00023015"/>
    </source>
</evidence>
<evidence type="ECO:0000259" key="4">
    <source>
        <dbReference type="PROSITE" id="PS50042"/>
    </source>
</evidence>
<evidence type="ECO:0000256" key="2">
    <source>
        <dbReference type="ARBA" id="ARBA00023125"/>
    </source>
</evidence>
<dbReference type="Gene3D" id="1.10.10.10">
    <property type="entry name" value="Winged helix-like DNA-binding domain superfamily/Winged helix DNA-binding domain"/>
    <property type="match status" value="1"/>
</dbReference>
<proteinExistence type="predicted"/>
<sequence>MTKIKKIIALTAIECVRGGIMRHDEIEEMRTLPLFVGVASTHVESMLRASFLQRFPAHVELAREGDPADFLHVIIDGQIEMYSAYRDRETTISVIGPGHSFIVAAVILDRVYLKSARALLPSRVLLIPAEAVRRSFGEDAAFSRALALELAGAYRGVVRELKNQKLRSSLERLANWVLTHHGESGGTGRFELPFDKKVLASRLGMAPEVLSRSIAALVPYGVKVSGRVVEISDMVALNGLAHPSPTIDGTVS</sequence>
<evidence type="ECO:0000313" key="7">
    <source>
        <dbReference type="Proteomes" id="UP001596060"/>
    </source>
</evidence>
<keyword evidence="2" id="KW-0238">DNA-binding</keyword>
<dbReference type="NCBIfam" id="NF006901">
    <property type="entry name" value="PRK09392.1"/>
    <property type="match status" value="1"/>
</dbReference>